<evidence type="ECO:0000313" key="2">
    <source>
        <dbReference type="EMBL" id="CAG7734694.1"/>
    </source>
</evidence>
<dbReference type="GO" id="GO:0046930">
    <property type="term" value="C:pore complex"/>
    <property type="evidence" value="ECO:0007669"/>
    <property type="project" value="InterPro"/>
</dbReference>
<dbReference type="GO" id="GO:0046931">
    <property type="term" value="P:pore complex assembly"/>
    <property type="evidence" value="ECO:0007669"/>
    <property type="project" value="InterPro"/>
</dbReference>
<dbReference type="Pfam" id="PF06369">
    <property type="entry name" value="Anemone_cytotox"/>
    <property type="match status" value="1"/>
</dbReference>
<name>A0A8J2KGE5_9HEXA</name>
<dbReference type="OrthoDB" id="2304600at2759"/>
<comment type="caution">
    <text evidence="2">The sequence shown here is derived from an EMBL/GenBank/DDBJ whole genome shotgun (WGS) entry which is preliminary data.</text>
</comment>
<reference evidence="2" key="1">
    <citation type="submission" date="2021-06" db="EMBL/GenBank/DDBJ databases">
        <authorList>
            <person name="Hodson N. C."/>
            <person name="Mongue J. A."/>
            <person name="Jaron S. K."/>
        </authorList>
    </citation>
    <scope>NUCLEOTIDE SEQUENCE</scope>
</reference>
<protein>
    <submittedName>
        <fullName evidence="2">Uncharacterized protein</fullName>
    </submittedName>
</protein>
<dbReference type="PANTHER" id="PTHR40388">
    <property type="entry name" value="BRYOPORIN"/>
    <property type="match status" value="1"/>
</dbReference>
<evidence type="ECO:0000313" key="3">
    <source>
        <dbReference type="Proteomes" id="UP000708208"/>
    </source>
</evidence>
<dbReference type="EMBL" id="CAJVCH010274720">
    <property type="protein sequence ID" value="CAG7734694.1"/>
    <property type="molecule type" value="Genomic_DNA"/>
</dbReference>
<accession>A0A8J2KGE5</accession>
<dbReference type="AlphaFoldDB" id="A0A8J2KGE5"/>
<dbReference type="GO" id="GO:0051715">
    <property type="term" value="P:cytolysis in another organism"/>
    <property type="evidence" value="ECO:0007669"/>
    <property type="project" value="InterPro"/>
</dbReference>
<dbReference type="PANTHER" id="PTHR40388:SF1">
    <property type="entry name" value="BRYOPORIN"/>
    <property type="match status" value="1"/>
</dbReference>
<gene>
    <name evidence="2" type="ORF">AFUS01_LOCUS23071</name>
</gene>
<proteinExistence type="predicted"/>
<dbReference type="GO" id="GO:0006812">
    <property type="term" value="P:monoatomic cation transport"/>
    <property type="evidence" value="ECO:0007669"/>
    <property type="project" value="InterPro"/>
</dbReference>
<sequence length="256" mass="28305">MLIAPRSIDVAFPLRPSVICKRMEVSQIAAFSKQPISGASLDGTTTSQIAASMPTNRNCTVELTNRLVVPLVDPQYYCSSGHCHTPMQPVIGPSTREAFAFSKASEAPRGSVGVFTYRIGKTNFRLAVLFSVPYDYNFSSNWYAIGFVPENTPADDALYQAMYYNEEWASQSDKKREKASSGVTLHIHYENLEVSATMSDAKRSIIKLDVTSSNVIQSREGSGTDEFEVNYGFAPPHPHHHHHHHHGGHAGWSESD</sequence>
<feature type="region of interest" description="Disordered" evidence="1">
    <location>
        <begin position="226"/>
        <end position="256"/>
    </location>
</feature>
<dbReference type="Proteomes" id="UP000708208">
    <property type="component" value="Unassembled WGS sequence"/>
</dbReference>
<dbReference type="InterPro" id="IPR050677">
    <property type="entry name" value="Actinoporin_PFT"/>
</dbReference>
<dbReference type="InterPro" id="IPR009104">
    <property type="entry name" value="Anemon_actinoporin-like"/>
</dbReference>
<organism evidence="2 3">
    <name type="scientific">Allacma fusca</name>
    <dbReference type="NCBI Taxonomy" id="39272"/>
    <lineage>
        <taxon>Eukaryota</taxon>
        <taxon>Metazoa</taxon>
        <taxon>Ecdysozoa</taxon>
        <taxon>Arthropoda</taxon>
        <taxon>Hexapoda</taxon>
        <taxon>Collembola</taxon>
        <taxon>Symphypleona</taxon>
        <taxon>Sminthuridae</taxon>
        <taxon>Allacma</taxon>
    </lineage>
</organism>
<dbReference type="GO" id="GO:0015267">
    <property type="term" value="F:channel activity"/>
    <property type="evidence" value="ECO:0007669"/>
    <property type="project" value="InterPro"/>
</dbReference>
<evidence type="ECO:0000256" key="1">
    <source>
        <dbReference type="SAM" id="MobiDB-lite"/>
    </source>
</evidence>
<feature type="compositionally biased region" description="Basic residues" evidence="1">
    <location>
        <begin position="237"/>
        <end position="248"/>
    </location>
</feature>
<keyword evidence="3" id="KW-1185">Reference proteome</keyword>